<sequence length="297" mass="32667">MIKINLGGFIMNDFEYLFEDAAPYASQSDNFWAIMPIVMSILGVILVIALILCITCYVFNAIGLYSMARKRNLDHAWLAWIPIASNYLKGSLINDDVSIGSWHIPFAKIFLPLIGFAVSLVISILGFIPYIGVFFGLVLSLAVGFYYYTAQFWLFSIYDKDHRVVYLVLSIIFPFLGPIFTFVIRNRDAVDERHPEEIVEVNYDSKSIIALSLGIYSIVSFFTLMGTGLISGAVGIIFGIIAMKELKSQNKPTGMALAGLICSIVGIAFTILILFACVVCIGVGATGILGGLLNNIH</sequence>
<feature type="transmembrane region" description="Helical" evidence="1">
    <location>
        <begin position="33"/>
        <end position="62"/>
    </location>
</feature>
<feature type="domain" description="DUF4190" evidence="2">
    <location>
        <begin position="207"/>
        <end position="272"/>
    </location>
</feature>
<organism evidence="3 4">
    <name type="scientific">Acetobacterium tundrae</name>
    <dbReference type="NCBI Taxonomy" id="132932"/>
    <lineage>
        <taxon>Bacteria</taxon>
        <taxon>Bacillati</taxon>
        <taxon>Bacillota</taxon>
        <taxon>Clostridia</taxon>
        <taxon>Eubacteriales</taxon>
        <taxon>Eubacteriaceae</taxon>
        <taxon>Acetobacterium</taxon>
    </lineage>
</organism>
<dbReference type="Proteomes" id="UP000653358">
    <property type="component" value="Unassembled WGS sequence"/>
</dbReference>
<evidence type="ECO:0000256" key="1">
    <source>
        <dbReference type="SAM" id="Phobius"/>
    </source>
</evidence>
<feature type="transmembrane region" description="Helical" evidence="1">
    <location>
        <begin position="164"/>
        <end position="184"/>
    </location>
</feature>
<feature type="transmembrane region" description="Helical" evidence="1">
    <location>
        <begin position="109"/>
        <end position="128"/>
    </location>
</feature>
<feature type="transmembrane region" description="Helical" evidence="1">
    <location>
        <begin position="134"/>
        <end position="157"/>
    </location>
</feature>
<feature type="transmembrane region" description="Helical" evidence="1">
    <location>
        <begin position="255"/>
        <end position="288"/>
    </location>
</feature>
<dbReference type="InterPro" id="IPR025241">
    <property type="entry name" value="DUF4190"/>
</dbReference>
<evidence type="ECO:0000313" key="3">
    <source>
        <dbReference type="EMBL" id="MBC3795933.1"/>
    </source>
</evidence>
<evidence type="ECO:0000259" key="2">
    <source>
        <dbReference type="Pfam" id="PF13828"/>
    </source>
</evidence>
<dbReference type="EMBL" id="WJBB01000002">
    <property type="protein sequence ID" value="MBC3795933.1"/>
    <property type="molecule type" value="Genomic_DNA"/>
</dbReference>
<evidence type="ECO:0000313" key="4">
    <source>
        <dbReference type="Proteomes" id="UP000653358"/>
    </source>
</evidence>
<keyword evidence="1" id="KW-1133">Transmembrane helix</keyword>
<comment type="caution">
    <text evidence="3">The sequence shown here is derived from an EMBL/GenBank/DDBJ whole genome shotgun (WGS) entry which is preliminary data.</text>
</comment>
<name>A0ABR6WHL3_9FIRM</name>
<protein>
    <submittedName>
        <fullName evidence="3">DUF4190 domain-containing protein</fullName>
    </submittedName>
</protein>
<keyword evidence="1" id="KW-0472">Membrane</keyword>
<feature type="transmembrane region" description="Helical" evidence="1">
    <location>
        <begin position="215"/>
        <end position="243"/>
    </location>
</feature>
<keyword evidence="4" id="KW-1185">Reference proteome</keyword>
<accession>A0ABR6WHL3</accession>
<keyword evidence="1" id="KW-0812">Transmembrane</keyword>
<reference evidence="3 4" key="1">
    <citation type="journal article" date="2020" name="mSystems">
        <title>Defining Genomic and Predicted Metabolic Features of the Acetobacterium Genus.</title>
        <authorList>
            <person name="Ross D.E."/>
            <person name="Marshall C.W."/>
            <person name="Gulliver D."/>
            <person name="May H.D."/>
            <person name="Norman R.S."/>
        </authorList>
    </citation>
    <scope>NUCLEOTIDE SEQUENCE [LARGE SCALE GENOMIC DNA]</scope>
    <source>
        <strain evidence="3 4">DSM 9173</strain>
    </source>
</reference>
<gene>
    <name evidence="3" type="ORF">GH807_02560</name>
</gene>
<dbReference type="Pfam" id="PF13828">
    <property type="entry name" value="DUF4190"/>
    <property type="match status" value="1"/>
</dbReference>
<proteinExistence type="predicted"/>